<keyword evidence="5" id="KW-1133">Transmembrane helix</keyword>
<reference evidence="8 9" key="1">
    <citation type="submission" date="2019-09" db="EMBL/GenBank/DDBJ databases">
        <title>Genome sequence of Adhaeribacter sp. M2.</title>
        <authorList>
            <person name="Srinivasan S."/>
        </authorList>
    </citation>
    <scope>NUCLEOTIDE SEQUENCE [LARGE SCALE GENOMIC DNA]</scope>
    <source>
        <strain evidence="8 9">M2</strain>
    </source>
</reference>
<evidence type="ECO:0000256" key="7">
    <source>
        <dbReference type="RuleBase" id="RU003879"/>
    </source>
</evidence>
<evidence type="ECO:0000313" key="9">
    <source>
        <dbReference type="Proteomes" id="UP000326570"/>
    </source>
</evidence>
<evidence type="ECO:0000256" key="3">
    <source>
        <dbReference type="ARBA" id="ARBA00022475"/>
    </source>
</evidence>
<evidence type="ECO:0000256" key="1">
    <source>
        <dbReference type="ARBA" id="ARBA00004162"/>
    </source>
</evidence>
<dbReference type="Pfam" id="PF02472">
    <property type="entry name" value="ExbD"/>
    <property type="match status" value="1"/>
</dbReference>
<keyword evidence="9" id="KW-1185">Reference proteome</keyword>
<name>A0A5N1IJY4_9BACT</name>
<dbReference type="EMBL" id="VTWT01000012">
    <property type="protein sequence ID" value="KAA9325446.1"/>
    <property type="molecule type" value="Genomic_DNA"/>
</dbReference>
<dbReference type="AlphaFoldDB" id="A0A5N1IJY4"/>
<dbReference type="Proteomes" id="UP000326570">
    <property type="component" value="Unassembled WGS sequence"/>
</dbReference>
<keyword evidence="7" id="KW-0813">Transport</keyword>
<keyword evidence="6" id="KW-0472">Membrane</keyword>
<evidence type="ECO:0000256" key="6">
    <source>
        <dbReference type="ARBA" id="ARBA00023136"/>
    </source>
</evidence>
<dbReference type="GO" id="GO:0022857">
    <property type="term" value="F:transmembrane transporter activity"/>
    <property type="evidence" value="ECO:0007669"/>
    <property type="project" value="InterPro"/>
</dbReference>
<dbReference type="GO" id="GO:0015031">
    <property type="term" value="P:protein transport"/>
    <property type="evidence" value="ECO:0007669"/>
    <property type="project" value="UniProtKB-KW"/>
</dbReference>
<keyword evidence="4 7" id="KW-0812">Transmembrane</keyword>
<dbReference type="RefSeq" id="WP_150905591.1">
    <property type="nucleotide sequence ID" value="NZ_VTWT01000012.1"/>
</dbReference>
<comment type="subcellular location">
    <subcellularLocation>
        <location evidence="1">Cell membrane</location>
        <topology evidence="1">Single-pass membrane protein</topology>
    </subcellularLocation>
    <subcellularLocation>
        <location evidence="7">Cell membrane</location>
        <topology evidence="7">Single-pass type II membrane protein</topology>
    </subcellularLocation>
</comment>
<evidence type="ECO:0000256" key="5">
    <source>
        <dbReference type="ARBA" id="ARBA00022989"/>
    </source>
</evidence>
<sequence>MPKVKVHRTSPSLDMTPMVDLAFLLVTFFMLTATPSQEEKLIVDTPSSISEIKLPEKDVITITIGGDNRVFYGVDGQPTRLRLLDKMGAKYNVTFTDEEKRSFELMNSFGMPMANLKSYLAMTPEQRKKVAQPGIPYDSLTNELGDWVLQTRLTNPDVVVAVKGDVSTTVPTVQRVIEVLQEKKVNRFNLITDLEMKPSNYKKR</sequence>
<keyword evidence="7" id="KW-0653">Protein transport</keyword>
<dbReference type="GO" id="GO:0005886">
    <property type="term" value="C:plasma membrane"/>
    <property type="evidence" value="ECO:0007669"/>
    <property type="project" value="UniProtKB-SubCell"/>
</dbReference>
<dbReference type="PANTHER" id="PTHR30558:SF3">
    <property type="entry name" value="BIOPOLYMER TRANSPORT PROTEIN EXBD-RELATED"/>
    <property type="match status" value="1"/>
</dbReference>
<comment type="caution">
    <text evidence="8">The sequence shown here is derived from an EMBL/GenBank/DDBJ whole genome shotgun (WGS) entry which is preliminary data.</text>
</comment>
<protein>
    <submittedName>
        <fullName evidence="8">Biopolymer transporter ExbD</fullName>
    </submittedName>
</protein>
<dbReference type="PANTHER" id="PTHR30558">
    <property type="entry name" value="EXBD MEMBRANE COMPONENT OF PMF-DRIVEN MACROMOLECULE IMPORT SYSTEM"/>
    <property type="match status" value="1"/>
</dbReference>
<keyword evidence="3" id="KW-1003">Cell membrane</keyword>
<evidence type="ECO:0000256" key="2">
    <source>
        <dbReference type="ARBA" id="ARBA00005811"/>
    </source>
</evidence>
<comment type="similarity">
    <text evidence="2 7">Belongs to the ExbD/TolR family.</text>
</comment>
<organism evidence="8 9">
    <name type="scientific">Adhaeribacter soli</name>
    <dbReference type="NCBI Taxonomy" id="2607655"/>
    <lineage>
        <taxon>Bacteria</taxon>
        <taxon>Pseudomonadati</taxon>
        <taxon>Bacteroidota</taxon>
        <taxon>Cytophagia</taxon>
        <taxon>Cytophagales</taxon>
        <taxon>Hymenobacteraceae</taxon>
        <taxon>Adhaeribacter</taxon>
    </lineage>
</organism>
<accession>A0A5N1IJY4</accession>
<evidence type="ECO:0000313" key="8">
    <source>
        <dbReference type="EMBL" id="KAA9325446.1"/>
    </source>
</evidence>
<proteinExistence type="inferred from homology"/>
<evidence type="ECO:0000256" key="4">
    <source>
        <dbReference type="ARBA" id="ARBA00022692"/>
    </source>
</evidence>
<dbReference type="InterPro" id="IPR003400">
    <property type="entry name" value="ExbD"/>
</dbReference>
<gene>
    <name evidence="8" type="ORF">F0P94_17830</name>
</gene>